<keyword evidence="6" id="KW-0520">NAD</keyword>
<evidence type="ECO:0000256" key="6">
    <source>
        <dbReference type="ARBA" id="ARBA00023027"/>
    </source>
</evidence>
<dbReference type="InterPro" id="IPR012999">
    <property type="entry name" value="Pyr_OxRdtase_I_AS"/>
</dbReference>
<dbReference type="EC" id="1.8.1.4" evidence="12"/>
<dbReference type="PRINTS" id="PR00411">
    <property type="entry name" value="PNDRDTASEI"/>
</dbReference>
<keyword evidence="5 9" id="KW-0560">Oxidoreductase</keyword>
<dbReference type="GO" id="GO:0050660">
    <property type="term" value="F:flavin adenine dinucleotide binding"/>
    <property type="evidence" value="ECO:0007669"/>
    <property type="project" value="TreeGrafter"/>
</dbReference>
<feature type="domain" description="FAD/NAD(P)-binding" evidence="11">
    <location>
        <begin position="17"/>
        <end position="299"/>
    </location>
</feature>
<dbReference type="RefSeq" id="WP_128699460.1">
    <property type="nucleotide sequence ID" value="NZ_CP019384.1"/>
</dbReference>
<evidence type="ECO:0000313" key="12">
    <source>
        <dbReference type="EMBL" id="QAT16820.1"/>
    </source>
</evidence>
<keyword evidence="3 9" id="KW-0285">Flavoprotein</keyword>
<sequence>MPQGRAGLLYPRAIMTYDLSIIGAGWAGFNAAIAAARLGKTVCLIEENEIGGTCLNRGCIPTKVFVAESRKNSNLSEIQRRKTEVIARLSQGMNYLLKSHNITWVQGRGILLGPGAVSVGGKGEVKSKFVLLATGSEPKEISRNPFDRQRVVSSDDVLNWEVVPGTLLIVGGGFIGCEFASIFRRLGAQVTVVEMLDRLLPNMDEELGKKLAQAFQKQGIKVMLKTGLEQADPDSYEKVLVAVGRKSRLEDVCASSCSLRAEKGAIDTDRTLATSMKHVFAAGDCVGGYLLAHVAAYEGELAVSNMFQKAQNRDYGAVPSSVFTTPEVSSVGLTEQEAKAFGADYETKTIFYLSLGMAHVLGDTQGFVKVVVDRRKKLILGASIVGLEAAELVNLFSVIIKNKIGIPDLKRTVFAHPSLSEIVSELARAF</sequence>
<dbReference type="Gene3D" id="3.30.390.30">
    <property type="match status" value="1"/>
</dbReference>
<dbReference type="SUPFAM" id="SSF55424">
    <property type="entry name" value="FAD/NAD-linked reductases, dimerisation (C-terminal) domain"/>
    <property type="match status" value="1"/>
</dbReference>
<dbReference type="FunFam" id="3.30.390.30:FF:000001">
    <property type="entry name" value="Dihydrolipoyl dehydrogenase"/>
    <property type="match status" value="1"/>
</dbReference>
<evidence type="ECO:0000256" key="7">
    <source>
        <dbReference type="ARBA" id="ARBA00023157"/>
    </source>
</evidence>
<evidence type="ECO:0000256" key="2">
    <source>
        <dbReference type="ARBA" id="ARBA00007532"/>
    </source>
</evidence>
<dbReference type="KEGG" id="vai:BU251_03265"/>
<dbReference type="InterPro" id="IPR036188">
    <property type="entry name" value="FAD/NAD-bd_sf"/>
</dbReference>
<evidence type="ECO:0000259" key="10">
    <source>
        <dbReference type="Pfam" id="PF02852"/>
    </source>
</evidence>
<dbReference type="Gene3D" id="3.50.50.60">
    <property type="entry name" value="FAD/NAD(P)-binding domain"/>
    <property type="match status" value="2"/>
</dbReference>
<proteinExistence type="inferred from homology"/>
<comment type="similarity">
    <text evidence="2 9">Belongs to the class-I pyridine nucleotide-disulfide oxidoreductase family.</text>
</comment>
<dbReference type="PANTHER" id="PTHR22912:SF151">
    <property type="entry name" value="DIHYDROLIPOYL DEHYDROGENASE, MITOCHONDRIAL"/>
    <property type="match status" value="1"/>
</dbReference>
<dbReference type="OrthoDB" id="9807946at2"/>
<dbReference type="SUPFAM" id="SSF51905">
    <property type="entry name" value="FAD/NAD(P)-binding domain"/>
    <property type="match status" value="1"/>
</dbReference>
<evidence type="ECO:0000256" key="3">
    <source>
        <dbReference type="ARBA" id="ARBA00022630"/>
    </source>
</evidence>
<evidence type="ECO:0000256" key="9">
    <source>
        <dbReference type="RuleBase" id="RU003691"/>
    </source>
</evidence>
<dbReference type="PROSITE" id="PS00076">
    <property type="entry name" value="PYRIDINE_REDOX_1"/>
    <property type="match status" value="1"/>
</dbReference>
<protein>
    <submittedName>
        <fullName evidence="12">Dihydrolipoamide dehydrogenase of 2-oxoglutarate dehydrogenase</fullName>
        <ecNumber evidence="12">1.8.1.4</ecNumber>
    </submittedName>
</protein>
<gene>
    <name evidence="12" type="ORF">BU251_03265</name>
</gene>
<comment type="cofactor">
    <cofactor evidence="1">
        <name>FAD</name>
        <dbReference type="ChEBI" id="CHEBI:57692"/>
    </cofactor>
</comment>
<dbReference type="GO" id="GO:0006103">
    <property type="term" value="P:2-oxoglutarate metabolic process"/>
    <property type="evidence" value="ECO:0007669"/>
    <property type="project" value="TreeGrafter"/>
</dbReference>
<dbReference type="PANTHER" id="PTHR22912">
    <property type="entry name" value="DISULFIDE OXIDOREDUCTASE"/>
    <property type="match status" value="1"/>
</dbReference>
<feature type="domain" description="Pyridine nucleotide-disulphide oxidoreductase dimerisation" evidence="10">
    <location>
        <begin position="318"/>
        <end position="426"/>
    </location>
</feature>
<evidence type="ECO:0000256" key="1">
    <source>
        <dbReference type="ARBA" id="ARBA00001974"/>
    </source>
</evidence>
<evidence type="ECO:0000313" key="13">
    <source>
        <dbReference type="Proteomes" id="UP000287243"/>
    </source>
</evidence>
<dbReference type="InterPro" id="IPR023753">
    <property type="entry name" value="FAD/NAD-binding_dom"/>
</dbReference>
<name>A0A410P3X0_VELA1</name>
<evidence type="ECO:0000256" key="4">
    <source>
        <dbReference type="ARBA" id="ARBA00022827"/>
    </source>
</evidence>
<dbReference type="PRINTS" id="PR00368">
    <property type="entry name" value="FADPNR"/>
</dbReference>
<evidence type="ECO:0000256" key="8">
    <source>
        <dbReference type="ARBA" id="ARBA00023284"/>
    </source>
</evidence>
<keyword evidence="4 9" id="KW-0274">FAD</keyword>
<dbReference type="Pfam" id="PF02852">
    <property type="entry name" value="Pyr_redox_dim"/>
    <property type="match status" value="1"/>
</dbReference>
<dbReference type="Proteomes" id="UP000287243">
    <property type="component" value="Chromosome"/>
</dbReference>
<keyword evidence="8 9" id="KW-0676">Redox-active center</keyword>
<dbReference type="AlphaFoldDB" id="A0A410P3X0"/>
<dbReference type="Pfam" id="PF07992">
    <property type="entry name" value="Pyr_redox_2"/>
    <property type="match status" value="1"/>
</dbReference>
<dbReference type="InterPro" id="IPR016156">
    <property type="entry name" value="FAD/NAD-linked_Rdtase_dimer_sf"/>
</dbReference>
<dbReference type="GO" id="GO:0004148">
    <property type="term" value="F:dihydrolipoyl dehydrogenase (NADH) activity"/>
    <property type="evidence" value="ECO:0007669"/>
    <property type="project" value="UniProtKB-EC"/>
</dbReference>
<accession>A0A410P3X0</accession>
<dbReference type="EMBL" id="CP019384">
    <property type="protein sequence ID" value="QAT16820.1"/>
    <property type="molecule type" value="Genomic_DNA"/>
</dbReference>
<keyword evidence="7" id="KW-1015">Disulfide bond</keyword>
<evidence type="ECO:0000259" key="11">
    <source>
        <dbReference type="Pfam" id="PF07992"/>
    </source>
</evidence>
<dbReference type="InterPro" id="IPR004099">
    <property type="entry name" value="Pyr_nucl-diS_OxRdtase_dimer"/>
</dbReference>
<keyword evidence="13" id="KW-1185">Reference proteome</keyword>
<evidence type="ECO:0000256" key="5">
    <source>
        <dbReference type="ARBA" id="ARBA00023002"/>
    </source>
</evidence>
<reference evidence="12 13" key="1">
    <citation type="submission" date="2017-01" db="EMBL/GenBank/DDBJ databases">
        <title>First insights into the biology of 'candidatus Vampirococcus archaeovorus'.</title>
        <authorList>
            <person name="Kizina J."/>
            <person name="Jordan S."/>
            <person name="Stueber K."/>
            <person name="Reinhardt R."/>
            <person name="Harder J."/>
        </authorList>
    </citation>
    <scope>NUCLEOTIDE SEQUENCE [LARGE SCALE GENOMIC DNA]</scope>
    <source>
        <strain evidence="12 13">LiM</strain>
    </source>
</reference>
<organism evidence="12 13">
    <name type="scientific">Velamenicoccus archaeovorus</name>
    <dbReference type="NCBI Taxonomy" id="1930593"/>
    <lineage>
        <taxon>Bacteria</taxon>
        <taxon>Pseudomonadati</taxon>
        <taxon>Candidatus Omnitrophota</taxon>
        <taxon>Candidatus Velamenicoccus</taxon>
    </lineage>
</organism>
<dbReference type="InterPro" id="IPR050151">
    <property type="entry name" value="Class-I_Pyr_Nuc-Dis_Oxidored"/>
</dbReference>